<sequence length="876" mass="97106">MQIVRTHNEQTRLEALHDLKIIGSERLPEFDAVVQLASEIFSCPIALVSLVDENEQWFKARCGLEADGTPRDVSFCQYAIQEKDIFIIEDAAKDPRFRDNPLVTGEPRIRFYAGCPLTLDDEHMLGTLCIIDRKPRKFSQAQIEQLHQLGRIVQGLLRTHHNMIRLEAATVEINQKKAEAVREHELLTQITRLSGVGGWEVDIEKGQPFWMQQTRDIHEVDDDYVPSMDTAIEFYAPEARPVIAKMVEDGIKNGESWDVELPFVTAKGRSIWVRAAGEPVIENGKLVRLVGAFQDITERKHFEQAIRKSDAIQKSTFAALTEGVLLVDDTGTIQSANPAAAKNLGYADGELAGRKISDLYVHVKCDANGVLGCCNPLMDAVENPSTVRDVIAGVSREDATLTWLKINAVAIEDDEAHDFKGVVVSLTDITETKSHADTLKAIFDNFPGGLMHFGSDFRLETANAEVKRLLHHTGGLLEPGVHMYDLIRYNAEQGEYGPGDPETLANSRFERIGSGSLHNYERTTADGRVLEVRGTPLPDGGIISALFDVTDRKQMEQKLVENERIAREKSEEMQVIVANMRQGVSVFDGEGRLTLWNQQYIDIFGKPVDEVVEGATLHDLIKAEKDRGEFQGDVDTHIRDLKQRLGRGEVVRSKFQHATGRVISSVHAPLPGGGWIGTHEDVTLQEKAVEKISYAAHHDTLTGLANRTLFNHRLDEAIASARSGKTYPVLMLLDLDKFKPVNDTYGHDVGDEVLKQVSARLKDCVRGTDIVSRLGGDEFAIILPDTSADIDYVSEIGERLVKALHTPFKIGLCHIEIGASIGIASLTPDVSDPSIFIKQADIALYSVKHGGRNGFRFYSDLEPADLRMTGTHGPSA</sequence>
<accession>A0A562T9I3</accession>
<dbReference type="NCBIfam" id="TIGR00254">
    <property type="entry name" value="GGDEF"/>
    <property type="match status" value="1"/>
</dbReference>
<dbReference type="AlphaFoldDB" id="A0A562T9I3"/>
<evidence type="ECO:0000259" key="2">
    <source>
        <dbReference type="PROSITE" id="PS50113"/>
    </source>
</evidence>
<dbReference type="PROSITE" id="PS50112">
    <property type="entry name" value="PAS"/>
    <property type="match status" value="2"/>
</dbReference>
<feature type="domain" description="PAC" evidence="2">
    <location>
        <begin position="388"/>
        <end position="441"/>
    </location>
</feature>
<dbReference type="Gene3D" id="3.30.450.20">
    <property type="entry name" value="PAS domain"/>
    <property type="match status" value="4"/>
</dbReference>
<dbReference type="EMBL" id="VLLF01000003">
    <property type="protein sequence ID" value="TWI89450.1"/>
    <property type="molecule type" value="Genomic_DNA"/>
</dbReference>
<dbReference type="InterPro" id="IPR013655">
    <property type="entry name" value="PAS_fold_3"/>
</dbReference>
<evidence type="ECO:0000259" key="1">
    <source>
        <dbReference type="PROSITE" id="PS50112"/>
    </source>
</evidence>
<evidence type="ECO:0000313" key="5">
    <source>
        <dbReference type="Proteomes" id="UP000320593"/>
    </source>
</evidence>
<dbReference type="PROSITE" id="PS50113">
    <property type="entry name" value="PAC"/>
    <property type="match status" value="2"/>
</dbReference>
<dbReference type="InterPro" id="IPR043128">
    <property type="entry name" value="Rev_trsase/Diguanyl_cyclase"/>
</dbReference>
<feature type="domain" description="GGDEF" evidence="3">
    <location>
        <begin position="726"/>
        <end position="860"/>
    </location>
</feature>
<dbReference type="NCBIfam" id="TIGR00229">
    <property type="entry name" value="sensory_box"/>
    <property type="match status" value="2"/>
</dbReference>
<dbReference type="SUPFAM" id="SSF55073">
    <property type="entry name" value="Nucleotide cyclase"/>
    <property type="match status" value="1"/>
</dbReference>
<feature type="domain" description="PAC" evidence="2">
    <location>
        <begin position="257"/>
        <end position="308"/>
    </location>
</feature>
<protein>
    <submittedName>
        <fullName evidence="4">PAS domain S-box-containing protein/diguanylate cyclase (GGDEF)-like protein</fullName>
    </submittedName>
</protein>
<dbReference type="InterPro" id="IPR000700">
    <property type="entry name" value="PAS-assoc_C"/>
</dbReference>
<dbReference type="InterPro" id="IPR003018">
    <property type="entry name" value="GAF"/>
</dbReference>
<dbReference type="InterPro" id="IPR000014">
    <property type="entry name" value="PAS"/>
</dbReference>
<dbReference type="OrthoDB" id="9816309at2"/>
<feature type="domain" description="PAS" evidence="1">
    <location>
        <begin position="309"/>
        <end position="360"/>
    </location>
</feature>
<dbReference type="PANTHER" id="PTHR44757:SF2">
    <property type="entry name" value="BIOFILM ARCHITECTURE MAINTENANCE PROTEIN MBAA"/>
    <property type="match status" value="1"/>
</dbReference>
<reference evidence="4 5" key="1">
    <citation type="submission" date="2019-07" db="EMBL/GenBank/DDBJ databases">
        <title>Genomic Encyclopedia of Archaeal and Bacterial Type Strains, Phase II (KMG-II): from individual species to whole genera.</title>
        <authorList>
            <person name="Goeker M."/>
        </authorList>
    </citation>
    <scope>NUCLEOTIDE SEQUENCE [LARGE SCALE GENOMIC DNA]</scope>
    <source>
        <strain evidence="4 5">ATCC BAA-252</strain>
    </source>
</reference>
<dbReference type="InterPro" id="IPR052155">
    <property type="entry name" value="Biofilm_reg_signaling"/>
</dbReference>
<name>A0A562T9I3_9HYPH</name>
<dbReference type="GO" id="GO:0003824">
    <property type="term" value="F:catalytic activity"/>
    <property type="evidence" value="ECO:0007669"/>
    <property type="project" value="UniProtKB-ARBA"/>
</dbReference>
<dbReference type="SUPFAM" id="SSF55785">
    <property type="entry name" value="PYP-like sensor domain (PAS domain)"/>
    <property type="match status" value="4"/>
</dbReference>
<evidence type="ECO:0000313" key="4">
    <source>
        <dbReference type="EMBL" id="TWI89450.1"/>
    </source>
</evidence>
<dbReference type="CDD" id="cd01949">
    <property type="entry name" value="GGDEF"/>
    <property type="match status" value="1"/>
</dbReference>
<dbReference type="Gene3D" id="3.30.70.270">
    <property type="match status" value="1"/>
</dbReference>
<dbReference type="SMART" id="SM00086">
    <property type="entry name" value="PAC"/>
    <property type="match status" value="2"/>
</dbReference>
<dbReference type="SMART" id="SM00267">
    <property type="entry name" value="GGDEF"/>
    <property type="match status" value="1"/>
</dbReference>
<dbReference type="InterPro" id="IPR029016">
    <property type="entry name" value="GAF-like_dom_sf"/>
</dbReference>
<dbReference type="SMART" id="SM00065">
    <property type="entry name" value="GAF"/>
    <property type="match status" value="1"/>
</dbReference>
<comment type="caution">
    <text evidence="4">The sequence shown here is derived from an EMBL/GenBank/DDBJ whole genome shotgun (WGS) entry which is preliminary data.</text>
</comment>
<dbReference type="InterPro" id="IPR035965">
    <property type="entry name" value="PAS-like_dom_sf"/>
</dbReference>
<dbReference type="Proteomes" id="UP000320593">
    <property type="component" value="Unassembled WGS sequence"/>
</dbReference>
<dbReference type="Pfam" id="PF01590">
    <property type="entry name" value="GAF"/>
    <property type="match status" value="1"/>
</dbReference>
<dbReference type="Pfam" id="PF13426">
    <property type="entry name" value="PAS_9"/>
    <property type="match status" value="1"/>
</dbReference>
<feature type="domain" description="PAS" evidence="1">
    <location>
        <begin position="569"/>
        <end position="624"/>
    </location>
</feature>
<dbReference type="SUPFAM" id="SSF55781">
    <property type="entry name" value="GAF domain-like"/>
    <property type="match status" value="1"/>
</dbReference>
<dbReference type="RefSeq" id="WP_145342081.1">
    <property type="nucleotide sequence ID" value="NZ_SMLY01000075.1"/>
</dbReference>
<gene>
    <name evidence="4" type="ORF">JM93_01653</name>
</gene>
<dbReference type="CDD" id="cd00130">
    <property type="entry name" value="PAS"/>
    <property type="match status" value="2"/>
</dbReference>
<dbReference type="SMART" id="SM00091">
    <property type="entry name" value="PAS"/>
    <property type="match status" value="3"/>
</dbReference>
<proteinExistence type="predicted"/>
<dbReference type="Gene3D" id="3.30.450.40">
    <property type="match status" value="1"/>
</dbReference>
<dbReference type="Pfam" id="PF08447">
    <property type="entry name" value="PAS_3"/>
    <property type="match status" value="1"/>
</dbReference>
<dbReference type="Pfam" id="PF00990">
    <property type="entry name" value="GGDEF"/>
    <property type="match status" value="1"/>
</dbReference>
<evidence type="ECO:0000259" key="3">
    <source>
        <dbReference type="PROSITE" id="PS50887"/>
    </source>
</evidence>
<dbReference type="InterPro" id="IPR001610">
    <property type="entry name" value="PAC"/>
</dbReference>
<dbReference type="InterPro" id="IPR029787">
    <property type="entry name" value="Nucleotide_cyclase"/>
</dbReference>
<dbReference type="PANTHER" id="PTHR44757">
    <property type="entry name" value="DIGUANYLATE CYCLASE DGCP"/>
    <property type="match status" value="1"/>
</dbReference>
<dbReference type="Pfam" id="PF12860">
    <property type="entry name" value="PAS_7"/>
    <property type="match status" value="2"/>
</dbReference>
<dbReference type="PROSITE" id="PS50887">
    <property type="entry name" value="GGDEF"/>
    <property type="match status" value="1"/>
</dbReference>
<organism evidence="4 5">
    <name type="scientific">Roseibium hamelinense</name>
    <dbReference type="NCBI Taxonomy" id="150831"/>
    <lineage>
        <taxon>Bacteria</taxon>
        <taxon>Pseudomonadati</taxon>
        <taxon>Pseudomonadota</taxon>
        <taxon>Alphaproteobacteria</taxon>
        <taxon>Hyphomicrobiales</taxon>
        <taxon>Stappiaceae</taxon>
        <taxon>Roseibium</taxon>
    </lineage>
</organism>
<dbReference type="InterPro" id="IPR000160">
    <property type="entry name" value="GGDEF_dom"/>
</dbReference>
<keyword evidence="5" id="KW-1185">Reference proteome</keyword>
<dbReference type="FunFam" id="3.30.70.270:FF:000001">
    <property type="entry name" value="Diguanylate cyclase domain protein"/>
    <property type="match status" value="1"/>
</dbReference>